<dbReference type="PANTHER" id="PTHR47820:SF3">
    <property type="entry name" value="OS07G0499800 PROTEIN"/>
    <property type="match status" value="1"/>
</dbReference>
<dbReference type="OMA" id="CQSPIED"/>
<dbReference type="InterPro" id="IPR013083">
    <property type="entry name" value="Znf_RING/FYVE/PHD"/>
</dbReference>
<accession>A0A7N0T7W6</accession>
<feature type="compositionally biased region" description="Acidic residues" evidence="2">
    <location>
        <begin position="652"/>
        <end position="665"/>
    </location>
</feature>
<protein>
    <recommendedName>
        <fullName evidence="3">RING-type domain-containing protein</fullName>
    </recommendedName>
</protein>
<dbReference type="PROSITE" id="PS50089">
    <property type="entry name" value="ZF_RING_2"/>
    <property type="match status" value="1"/>
</dbReference>
<evidence type="ECO:0000313" key="4">
    <source>
        <dbReference type="EnsemblPlants" id="Kaladp0024s0597.1.v1.1"/>
    </source>
</evidence>
<feature type="compositionally biased region" description="Polar residues" evidence="2">
    <location>
        <begin position="161"/>
        <end position="181"/>
    </location>
</feature>
<feature type="compositionally biased region" description="Low complexity" evidence="2">
    <location>
        <begin position="685"/>
        <end position="697"/>
    </location>
</feature>
<feature type="compositionally biased region" description="Polar residues" evidence="2">
    <location>
        <begin position="221"/>
        <end position="230"/>
    </location>
</feature>
<feature type="region of interest" description="Disordered" evidence="2">
    <location>
        <begin position="685"/>
        <end position="713"/>
    </location>
</feature>
<keyword evidence="1" id="KW-0862">Zinc</keyword>
<sequence>MASSQIQIPSSSPTFRCILRERDKYKESGNGRLSLQKNIQDFVRDLQACSSSRTISISDDKYETSSCPHPITTPSGLRMINAGRSPSPENKLEQRPKPSSLPRSAGNSPNIGGASTLVQMWEARLNRSHSFNHNMINSTSSSRTNSGLSITTKESDIEIDNQSELSHQTAEAESPQQNASEASEGEPVRVADIIKRLTNTCIGGQDGIHNNDQDQSREPSPDSNPSTSLPCTLKITADKVENASNSSPRIRPVAPQQHNSETRSPRVAGEGRVDFPKMSNLPRLRGRQAIQDLLMRIESDKQSEIRSLVDRKAVSTFPHKGRIQSMLRLKIFQRGLTSHHPVPSPPTRPKLISCSIANRRLRFDPEAEPQPSSNPRKARGFHEEDSVPSEVRNSKISSWKPCQENEVHTPFKSSSNQIGPSTHSLMSHELNASKSACEVGSCSKSGQPFIDSLCQDAKTLNAILPSAIDEQNVVVPPVHQLNSDASEEMHEVGSLNSFVTWRDQSSETNEGNCLSMMSSEEADANSQQYVVENGYYDWFSDISRPRRYWEDRRRQWYQQVLETASEDTEIRQLLERKTVSSFLDSSFRLKMDQLMMTRLSNRASPGGEEFESEERSEHVMMRFFQRQLGPSNQQPQEETHEQVQERENVEQVQEEEEEEQDDIEDGNLTGSEYNEVTSYFEQNPVSPQLPLPSSMSSGRWSGFREPELSEESEQAGLNRQQRSPFLHANIGTSLTPPTNPTTLEMELIYYLKGHLEQLYQEMTELRKSISCCMDMQAKLQLSFKQQIHSECVESAPNGTVGPLKKGSCCICYEAPVDSLLYRCGHMCTCINCAQELQWSSGKCPICRAPIVDVVRAYTDFLYQ</sequence>
<proteinExistence type="predicted"/>
<dbReference type="SUPFAM" id="SSF57850">
    <property type="entry name" value="RING/U-box"/>
    <property type="match status" value="1"/>
</dbReference>
<feature type="compositionally biased region" description="Basic and acidic residues" evidence="2">
    <location>
        <begin position="209"/>
        <end position="220"/>
    </location>
</feature>
<feature type="region of interest" description="Disordered" evidence="2">
    <location>
        <begin position="362"/>
        <end position="400"/>
    </location>
</feature>
<evidence type="ECO:0000256" key="2">
    <source>
        <dbReference type="SAM" id="MobiDB-lite"/>
    </source>
</evidence>
<organism evidence="4 5">
    <name type="scientific">Kalanchoe fedtschenkoi</name>
    <name type="common">Lavender scallops</name>
    <name type="synonym">South American air plant</name>
    <dbReference type="NCBI Taxonomy" id="63787"/>
    <lineage>
        <taxon>Eukaryota</taxon>
        <taxon>Viridiplantae</taxon>
        <taxon>Streptophyta</taxon>
        <taxon>Embryophyta</taxon>
        <taxon>Tracheophyta</taxon>
        <taxon>Spermatophyta</taxon>
        <taxon>Magnoliopsida</taxon>
        <taxon>eudicotyledons</taxon>
        <taxon>Gunneridae</taxon>
        <taxon>Pentapetalae</taxon>
        <taxon>Saxifragales</taxon>
        <taxon>Crassulaceae</taxon>
        <taxon>Kalanchoe</taxon>
    </lineage>
</organism>
<dbReference type="Gene3D" id="3.30.40.10">
    <property type="entry name" value="Zinc/RING finger domain, C3HC4 (zinc finger)"/>
    <property type="match status" value="1"/>
</dbReference>
<feature type="region of interest" description="Disordered" evidence="2">
    <location>
        <begin position="201"/>
        <end position="280"/>
    </location>
</feature>
<feature type="region of interest" description="Disordered" evidence="2">
    <location>
        <begin position="59"/>
        <end position="113"/>
    </location>
</feature>
<feature type="domain" description="RING-type" evidence="3">
    <location>
        <begin position="808"/>
        <end position="847"/>
    </location>
</feature>
<dbReference type="Pfam" id="PF13920">
    <property type="entry name" value="zf-C3HC4_3"/>
    <property type="match status" value="1"/>
</dbReference>
<dbReference type="AlphaFoldDB" id="A0A7N0T7W6"/>
<feature type="compositionally biased region" description="Polar residues" evidence="2">
    <location>
        <begin position="64"/>
        <end position="75"/>
    </location>
</feature>
<evidence type="ECO:0000313" key="5">
    <source>
        <dbReference type="Proteomes" id="UP000594263"/>
    </source>
</evidence>
<feature type="compositionally biased region" description="Basic and acidic residues" evidence="2">
    <location>
        <begin position="637"/>
        <end position="649"/>
    </location>
</feature>
<dbReference type="GO" id="GO:0008270">
    <property type="term" value="F:zinc ion binding"/>
    <property type="evidence" value="ECO:0007669"/>
    <property type="project" value="UniProtKB-KW"/>
</dbReference>
<dbReference type="EnsemblPlants" id="Kaladp0024s0597.1.v1.1">
    <property type="protein sequence ID" value="Kaladp0024s0597.1.v1.1"/>
    <property type="gene ID" value="Kaladp0024s0597.v1.1"/>
</dbReference>
<feature type="compositionally biased region" description="Polar residues" evidence="2">
    <location>
        <begin position="101"/>
        <end position="110"/>
    </location>
</feature>
<dbReference type="Proteomes" id="UP000594263">
    <property type="component" value="Unplaced"/>
</dbReference>
<keyword evidence="1" id="KW-0479">Metal-binding</keyword>
<dbReference type="CDD" id="cd16647">
    <property type="entry name" value="mRING-HC-C3HC5_NEU1"/>
    <property type="match status" value="1"/>
</dbReference>
<dbReference type="Gramene" id="Kaladp0024s0597.1.v1.1">
    <property type="protein sequence ID" value="Kaladp0024s0597.1.v1.1"/>
    <property type="gene ID" value="Kaladp0024s0597.v1.1"/>
</dbReference>
<evidence type="ECO:0000256" key="1">
    <source>
        <dbReference type="PROSITE-ProRule" id="PRU00175"/>
    </source>
</evidence>
<feature type="compositionally biased region" description="Basic and acidic residues" evidence="2">
    <location>
        <begin position="260"/>
        <end position="275"/>
    </location>
</feature>
<keyword evidence="1" id="KW-0863">Zinc-finger</keyword>
<feature type="region of interest" description="Disordered" evidence="2">
    <location>
        <begin position="628"/>
        <end position="669"/>
    </location>
</feature>
<keyword evidence="5" id="KW-1185">Reference proteome</keyword>
<dbReference type="InterPro" id="IPR001841">
    <property type="entry name" value="Znf_RING"/>
</dbReference>
<name>A0A7N0T7W6_KALFE</name>
<dbReference type="PANTHER" id="PTHR47820">
    <property type="entry name" value="BNAC05G24000D PROTEIN"/>
    <property type="match status" value="1"/>
</dbReference>
<evidence type="ECO:0000259" key="3">
    <source>
        <dbReference type="PROSITE" id="PS50089"/>
    </source>
</evidence>
<feature type="region of interest" description="Disordered" evidence="2">
    <location>
        <begin position="161"/>
        <end position="187"/>
    </location>
</feature>
<reference evidence="4" key="1">
    <citation type="submission" date="2021-01" db="UniProtKB">
        <authorList>
            <consortium name="EnsemblPlants"/>
        </authorList>
    </citation>
    <scope>IDENTIFICATION</scope>
</reference>